<keyword evidence="5" id="KW-1185">Reference proteome</keyword>
<name>W4MBZ5_9BACT</name>
<dbReference type="InterPro" id="IPR036661">
    <property type="entry name" value="Luciferase-like_sf"/>
</dbReference>
<dbReference type="Proteomes" id="UP000019140">
    <property type="component" value="Unassembled WGS sequence"/>
</dbReference>
<comment type="caution">
    <text evidence="4">The sequence shown here is derived from an EMBL/GenBank/DDBJ whole genome shotgun (WGS) entry which is preliminary data.</text>
</comment>
<organism evidence="4 5">
    <name type="scientific">Candidatus Entotheonella gemina</name>
    <dbReference type="NCBI Taxonomy" id="1429439"/>
    <lineage>
        <taxon>Bacteria</taxon>
        <taxon>Pseudomonadati</taxon>
        <taxon>Nitrospinota/Tectimicrobiota group</taxon>
        <taxon>Candidatus Tectimicrobiota</taxon>
        <taxon>Candidatus Entotheonellia</taxon>
        <taxon>Candidatus Entotheonellales</taxon>
        <taxon>Candidatus Entotheonellaceae</taxon>
        <taxon>Candidatus Entotheonella</taxon>
    </lineage>
</organism>
<keyword evidence="2" id="KW-0503">Monooxygenase</keyword>
<dbReference type="InterPro" id="IPR011251">
    <property type="entry name" value="Luciferase-like_dom"/>
</dbReference>
<dbReference type="PANTHER" id="PTHR30137">
    <property type="entry name" value="LUCIFERASE-LIKE MONOOXYGENASE"/>
    <property type="match status" value="1"/>
</dbReference>
<dbReference type="Pfam" id="PF00296">
    <property type="entry name" value="Bac_luciferase"/>
    <property type="match status" value="1"/>
</dbReference>
<dbReference type="AlphaFoldDB" id="W4MBZ5"/>
<dbReference type="PANTHER" id="PTHR30137:SF8">
    <property type="entry name" value="BLR5498 PROTEIN"/>
    <property type="match status" value="1"/>
</dbReference>
<evidence type="ECO:0000313" key="5">
    <source>
        <dbReference type="Proteomes" id="UP000019140"/>
    </source>
</evidence>
<proteinExistence type="predicted"/>
<evidence type="ECO:0000256" key="1">
    <source>
        <dbReference type="ARBA" id="ARBA00023002"/>
    </source>
</evidence>
<dbReference type="GO" id="GO:0005829">
    <property type="term" value="C:cytosol"/>
    <property type="evidence" value="ECO:0007669"/>
    <property type="project" value="TreeGrafter"/>
</dbReference>
<evidence type="ECO:0000313" key="4">
    <source>
        <dbReference type="EMBL" id="ETX07431.1"/>
    </source>
</evidence>
<dbReference type="EMBL" id="AZHX01000459">
    <property type="protein sequence ID" value="ETX07431.1"/>
    <property type="molecule type" value="Genomic_DNA"/>
</dbReference>
<dbReference type="SUPFAM" id="SSF51679">
    <property type="entry name" value="Bacterial luciferase-like"/>
    <property type="match status" value="1"/>
</dbReference>
<reference evidence="4 5" key="1">
    <citation type="journal article" date="2014" name="Nature">
        <title>An environmental bacterial taxon with a large and distinct metabolic repertoire.</title>
        <authorList>
            <person name="Wilson M.C."/>
            <person name="Mori T."/>
            <person name="Ruckert C."/>
            <person name="Uria A.R."/>
            <person name="Helf M.J."/>
            <person name="Takada K."/>
            <person name="Gernert C."/>
            <person name="Steffens U.A."/>
            <person name="Heycke N."/>
            <person name="Schmitt S."/>
            <person name="Rinke C."/>
            <person name="Helfrich E.J."/>
            <person name="Brachmann A.O."/>
            <person name="Gurgui C."/>
            <person name="Wakimoto T."/>
            <person name="Kracht M."/>
            <person name="Crusemann M."/>
            <person name="Hentschel U."/>
            <person name="Abe I."/>
            <person name="Matsunaga S."/>
            <person name="Kalinowski J."/>
            <person name="Takeyama H."/>
            <person name="Piel J."/>
        </authorList>
    </citation>
    <scope>NUCLEOTIDE SEQUENCE [LARGE SCALE GENOMIC DNA]</scope>
    <source>
        <strain evidence="5">TSY2</strain>
    </source>
</reference>
<dbReference type="GO" id="GO:0016705">
    <property type="term" value="F:oxidoreductase activity, acting on paired donors, with incorporation or reduction of molecular oxygen"/>
    <property type="evidence" value="ECO:0007669"/>
    <property type="project" value="InterPro"/>
</dbReference>
<dbReference type="GO" id="GO:0004497">
    <property type="term" value="F:monooxygenase activity"/>
    <property type="evidence" value="ECO:0007669"/>
    <property type="project" value="UniProtKB-KW"/>
</dbReference>
<evidence type="ECO:0000256" key="2">
    <source>
        <dbReference type="ARBA" id="ARBA00023033"/>
    </source>
</evidence>
<accession>W4MBZ5</accession>
<dbReference type="Gene3D" id="3.20.20.30">
    <property type="entry name" value="Luciferase-like domain"/>
    <property type="match status" value="1"/>
</dbReference>
<sequence>MFDHIEPIPGQELGQIYHDRLSQVERFDAAGFYAYHLAEHHTPAVHSLAPSQNVFLAAASHTTQQIKLCPCIYVLLLHHPLRLIEEICMLDHLSDGRLEVGVGRGGVLEAYFWGSDWDVERRMNIKAKGRRRRKGAIR</sequence>
<gene>
    <name evidence="4" type="ORF">ETSY2_11280</name>
</gene>
<dbReference type="InterPro" id="IPR050766">
    <property type="entry name" value="Bact_Lucif_Oxidored"/>
</dbReference>
<dbReference type="HOGENOM" id="CLU_1851474_0_0_7"/>
<protein>
    <recommendedName>
        <fullName evidence="3">Luciferase-like domain-containing protein</fullName>
    </recommendedName>
</protein>
<evidence type="ECO:0000259" key="3">
    <source>
        <dbReference type="Pfam" id="PF00296"/>
    </source>
</evidence>
<feature type="domain" description="Luciferase-like" evidence="3">
    <location>
        <begin position="16"/>
        <end position="118"/>
    </location>
</feature>
<keyword evidence="1" id="KW-0560">Oxidoreductase</keyword>